<accession>A0A087EE82</accession>
<feature type="domain" description="tRNA/rRNA methyltransferase SpoU type" evidence="4">
    <location>
        <begin position="157"/>
        <end position="302"/>
    </location>
</feature>
<dbReference type="STRING" id="356829.BITS_0943"/>
<dbReference type="InterPro" id="IPR029026">
    <property type="entry name" value="tRNA_m1G_MTases_N"/>
</dbReference>
<dbReference type="InterPro" id="IPR051259">
    <property type="entry name" value="rRNA_Methyltransferase"/>
</dbReference>
<dbReference type="PANTHER" id="PTHR43191">
    <property type="entry name" value="RRNA METHYLTRANSFERASE 3"/>
    <property type="match status" value="1"/>
</dbReference>
<evidence type="ECO:0000313" key="7">
    <source>
        <dbReference type="Proteomes" id="UP000029080"/>
    </source>
</evidence>
<dbReference type="GO" id="GO:0008173">
    <property type="term" value="F:RNA methyltransferase activity"/>
    <property type="evidence" value="ECO:0007669"/>
    <property type="project" value="InterPro"/>
</dbReference>
<evidence type="ECO:0000256" key="2">
    <source>
        <dbReference type="ARBA" id="ARBA00022603"/>
    </source>
</evidence>
<evidence type="ECO:0000259" key="5">
    <source>
        <dbReference type="Pfam" id="PF22435"/>
    </source>
</evidence>
<gene>
    <name evidence="6" type="ORF">BITS_0943</name>
</gene>
<sequence length="314" mass="34454">MQIRTRISRLHTACNVQGVQLRHMTGLTNAIENPKAERIRRAADLNSRRGRDKSGKFLIEGPQSVREAVAYRPEVIQDIYVQVASTDGGDPLKAMTPTSRRIVESALEYEGEIYVHPVTAEVMQRLSKDAQGIAAVAGIGAMREAFEPTQELHNVAAFWQVRDPGNAGAVIRAADAAGCDAVIFVDECVEVFNTKVIRSTAGSLFHLPVLHMGTEEFFAWAQQHSISVMAADVYGTADRKPRLLPDVLTDERYLNQSKAVLFGNEARGLEEDVLRRADRIVSIPIYGKAESLNLATSAAVMLISMAMSSHIGRI</sequence>
<feature type="domain" description="MRM3-like substrate binding" evidence="5">
    <location>
        <begin position="37"/>
        <end position="129"/>
    </location>
</feature>
<keyword evidence="2 6" id="KW-0489">Methyltransferase</keyword>
<name>A0A087EE82_9BIFI</name>
<dbReference type="SUPFAM" id="SSF75217">
    <property type="entry name" value="alpha/beta knot"/>
    <property type="match status" value="1"/>
</dbReference>
<dbReference type="InterPro" id="IPR029028">
    <property type="entry name" value="Alpha/beta_knot_MTases"/>
</dbReference>
<dbReference type="SUPFAM" id="SSF55315">
    <property type="entry name" value="L30e-like"/>
    <property type="match status" value="1"/>
</dbReference>
<protein>
    <submittedName>
        <fullName evidence="6">TrmH family RNA methyltransferase</fullName>
    </submittedName>
</protein>
<keyword evidence="3 6" id="KW-0808">Transferase</keyword>
<dbReference type="Proteomes" id="UP000029080">
    <property type="component" value="Unassembled WGS sequence"/>
</dbReference>
<dbReference type="Gene3D" id="3.30.1330.30">
    <property type="match status" value="1"/>
</dbReference>
<comment type="caution">
    <text evidence="6">The sequence shown here is derived from an EMBL/GenBank/DDBJ whole genome shotgun (WGS) entry which is preliminary data.</text>
</comment>
<dbReference type="Pfam" id="PF22435">
    <property type="entry name" value="MRM3-like_sub_bind"/>
    <property type="match status" value="1"/>
</dbReference>
<dbReference type="EMBL" id="JGZU01000009">
    <property type="protein sequence ID" value="KFJ06083.1"/>
    <property type="molecule type" value="Genomic_DNA"/>
</dbReference>
<dbReference type="eggNOG" id="COG0566">
    <property type="taxonomic scope" value="Bacteria"/>
</dbReference>
<dbReference type="Gene3D" id="3.40.1280.10">
    <property type="match status" value="1"/>
</dbReference>
<evidence type="ECO:0000259" key="4">
    <source>
        <dbReference type="Pfam" id="PF00588"/>
    </source>
</evidence>
<comment type="similarity">
    <text evidence="1">Belongs to the class IV-like SAM-binding methyltransferase superfamily. RNA methyltransferase TrmH family.</text>
</comment>
<dbReference type="GO" id="GO:0006396">
    <property type="term" value="P:RNA processing"/>
    <property type="evidence" value="ECO:0007669"/>
    <property type="project" value="InterPro"/>
</dbReference>
<dbReference type="AlphaFoldDB" id="A0A087EE82"/>
<dbReference type="GO" id="GO:0032259">
    <property type="term" value="P:methylation"/>
    <property type="evidence" value="ECO:0007669"/>
    <property type="project" value="UniProtKB-KW"/>
</dbReference>
<evidence type="ECO:0000256" key="1">
    <source>
        <dbReference type="ARBA" id="ARBA00007228"/>
    </source>
</evidence>
<keyword evidence="7" id="KW-1185">Reference proteome</keyword>
<evidence type="ECO:0000256" key="3">
    <source>
        <dbReference type="ARBA" id="ARBA00022679"/>
    </source>
</evidence>
<dbReference type="InterPro" id="IPR001537">
    <property type="entry name" value="SpoU_MeTrfase"/>
</dbReference>
<dbReference type="GO" id="GO:0003723">
    <property type="term" value="F:RNA binding"/>
    <property type="evidence" value="ECO:0007669"/>
    <property type="project" value="InterPro"/>
</dbReference>
<proteinExistence type="inferred from homology"/>
<evidence type="ECO:0000313" key="6">
    <source>
        <dbReference type="EMBL" id="KFJ06083.1"/>
    </source>
</evidence>
<dbReference type="Pfam" id="PF00588">
    <property type="entry name" value="SpoU_methylase"/>
    <property type="match status" value="1"/>
</dbReference>
<dbReference type="InterPro" id="IPR053888">
    <property type="entry name" value="MRM3-like_sub_bind"/>
</dbReference>
<reference evidence="6 7" key="1">
    <citation type="submission" date="2014-03" db="EMBL/GenBank/DDBJ databases">
        <title>Genomics of Bifidobacteria.</title>
        <authorList>
            <person name="Ventura M."/>
            <person name="Milani C."/>
            <person name="Lugli G.A."/>
        </authorList>
    </citation>
    <scope>NUCLEOTIDE SEQUENCE [LARGE SCALE GENOMIC DNA]</scope>
    <source>
        <strain evidence="6 7">JCM 13495</strain>
    </source>
</reference>
<dbReference type="PANTHER" id="PTHR43191:SF2">
    <property type="entry name" value="RRNA METHYLTRANSFERASE 3, MITOCHONDRIAL"/>
    <property type="match status" value="1"/>
</dbReference>
<dbReference type="InterPro" id="IPR029064">
    <property type="entry name" value="Ribosomal_eL30-like_sf"/>
</dbReference>
<dbReference type="CDD" id="cd18095">
    <property type="entry name" value="SpoU-like_rRNA-MTase"/>
    <property type="match status" value="1"/>
</dbReference>
<organism evidence="6 7">
    <name type="scientific">Bifidobacterium tsurumiense</name>
    <dbReference type="NCBI Taxonomy" id="356829"/>
    <lineage>
        <taxon>Bacteria</taxon>
        <taxon>Bacillati</taxon>
        <taxon>Actinomycetota</taxon>
        <taxon>Actinomycetes</taxon>
        <taxon>Bifidobacteriales</taxon>
        <taxon>Bifidobacteriaceae</taxon>
        <taxon>Bifidobacterium</taxon>
    </lineage>
</organism>